<gene>
    <name evidence="3" type="primary">LOC108738217</name>
</gene>
<dbReference type="KEGG" id="apln:108738217"/>
<organism evidence="2 3">
    <name type="scientific">Agrilus planipennis</name>
    <name type="common">Emerald ash borer</name>
    <name type="synonym">Agrilus marcopoli</name>
    <dbReference type="NCBI Taxonomy" id="224129"/>
    <lineage>
        <taxon>Eukaryota</taxon>
        <taxon>Metazoa</taxon>
        <taxon>Ecdysozoa</taxon>
        <taxon>Arthropoda</taxon>
        <taxon>Hexapoda</taxon>
        <taxon>Insecta</taxon>
        <taxon>Pterygota</taxon>
        <taxon>Neoptera</taxon>
        <taxon>Endopterygota</taxon>
        <taxon>Coleoptera</taxon>
        <taxon>Polyphaga</taxon>
        <taxon>Elateriformia</taxon>
        <taxon>Buprestoidea</taxon>
        <taxon>Buprestidae</taxon>
        <taxon>Agrilinae</taxon>
        <taxon>Agrilus</taxon>
    </lineage>
</organism>
<dbReference type="GeneID" id="108738217"/>
<dbReference type="AlphaFoldDB" id="A0A7F5RBQ5"/>
<dbReference type="OrthoDB" id="6749690at2759"/>
<accession>A0A7F5RBQ5</accession>
<name>A0A7F5RBQ5_AGRPL</name>
<protein>
    <submittedName>
        <fullName evidence="3">Uncharacterized protein LOC108738217</fullName>
    </submittedName>
</protein>
<evidence type="ECO:0000313" key="3">
    <source>
        <dbReference type="RefSeq" id="XP_025833392.1"/>
    </source>
</evidence>
<evidence type="ECO:0000313" key="2">
    <source>
        <dbReference type="Proteomes" id="UP000192223"/>
    </source>
</evidence>
<feature type="compositionally biased region" description="Pro residues" evidence="1">
    <location>
        <begin position="14"/>
        <end position="28"/>
    </location>
</feature>
<reference evidence="3" key="1">
    <citation type="submission" date="2025-08" db="UniProtKB">
        <authorList>
            <consortium name="RefSeq"/>
        </authorList>
    </citation>
    <scope>IDENTIFICATION</scope>
    <source>
        <tissue evidence="3">Entire body</tissue>
    </source>
</reference>
<keyword evidence="2" id="KW-1185">Reference proteome</keyword>
<sequence length="194" mass="22631">MLFKPVYMSVRPKYLPPQIQPPKAPAPLPVEEQPCQKEETPKPIEHLKSPSPVRPLVKYVDLDPEPLVEPPPSPPEEPKERLPMLISGYKFQTVIPPEASRDVLTGKVPYIYFNEDGMQIFKPKHVLNALKLPKKARRKYMDYSCVGGHERSSDFPMRYPVEVEYDDEDEDLVRSWIEPFPVTECFYRLYPFIY</sequence>
<feature type="region of interest" description="Disordered" evidence="1">
    <location>
        <begin position="13"/>
        <end position="55"/>
    </location>
</feature>
<feature type="compositionally biased region" description="Basic and acidic residues" evidence="1">
    <location>
        <begin position="34"/>
        <end position="48"/>
    </location>
</feature>
<dbReference type="Proteomes" id="UP000192223">
    <property type="component" value="Unplaced"/>
</dbReference>
<dbReference type="RefSeq" id="XP_025833392.1">
    <property type="nucleotide sequence ID" value="XM_025977607.1"/>
</dbReference>
<evidence type="ECO:0000256" key="1">
    <source>
        <dbReference type="SAM" id="MobiDB-lite"/>
    </source>
</evidence>
<dbReference type="InParanoid" id="A0A7F5RBQ5"/>
<proteinExistence type="predicted"/>